<dbReference type="InterPro" id="IPR000198">
    <property type="entry name" value="RhoGAP_dom"/>
</dbReference>
<reference evidence="3" key="1">
    <citation type="submission" date="2022-08" db="EMBL/GenBank/DDBJ databases">
        <title>Novel sulfate-reducing endosymbionts in the free-living metamonad Anaeramoeba.</title>
        <authorList>
            <person name="Jerlstrom-Hultqvist J."/>
            <person name="Cepicka I."/>
            <person name="Gallot-Lavallee L."/>
            <person name="Salas-Leiva D."/>
            <person name="Curtis B.A."/>
            <person name="Zahonova K."/>
            <person name="Pipaliya S."/>
            <person name="Dacks J."/>
            <person name="Roger A.J."/>
        </authorList>
    </citation>
    <scope>NUCLEOTIDE SEQUENCE</scope>
    <source>
        <strain evidence="3">Schooner1</strain>
    </source>
</reference>
<dbReference type="InterPro" id="IPR008936">
    <property type="entry name" value="Rho_GTPase_activation_prot"/>
</dbReference>
<name>A0ABQ8XPI7_9EUKA</name>
<feature type="domain" description="Rho-GAP" evidence="2">
    <location>
        <begin position="14"/>
        <end position="208"/>
    </location>
</feature>
<sequence>MSKKLFKTSPKNTNQQTKIFGSPIIENGTVPPIIIKIITQLENMEAENHEGLFRIPGRAKVIQDLKESFNSGEETDLSEVTDINSLAGLLKLYFRDLPQTLLTFDLYDCFIAVHSITYPEERLKRIKSIIWSLLTTTRRKILQVLIKFLRRISQNSENNLMSSTNLGIIFGPALLRSKRSDFLQLMMTETPEITGIISTMIDYYHEVFEIPFDPKKKIILTNQNENENENEKEKEKENEKENENENEEEEKEKVNRGGGEEKEEKETENKQNNLNSNKIKLNTKQRQSIKEQMLNFKTETKDGKIIFVRRDHHNLPPNPINLINN</sequence>
<organism evidence="3 4">
    <name type="scientific">Anaeramoeba flamelloides</name>
    <dbReference type="NCBI Taxonomy" id="1746091"/>
    <lineage>
        <taxon>Eukaryota</taxon>
        <taxon>Metamonada</taxon>
        <taxon>Anaeramoebidae</taxon>
        <taxon>Anaeramoeba</taxon>
    </lineage>
</organism>
<feature type="compositionally biased region" description="Basic and acidic residues" evidence="1">
    <location>
        <begin position="229"/>
        <end position="243"/>
    </location>
</feature>
<gene>
    <name evidence="3" type="ORF">M0813_04058</name>
</gene>
<dbReference type="PROSITE" id="PS50238">
    <property type="entry name" value="RHOGAP"/>
    <property type="match status" value="1"/>
</dbReference>
<evidence type="ECO:0000313" key="4">
    <source>
        <dbReference type="Proteomes" id="UP001150062"/>
    </source>
</evidence>
<dbReference type="SUPFAM" id="SSF48350">
    <property type="entry name" value="GTPase activation domain, GAP"/>
    <property type="match status" value="1"/>
</dbReference>
<dbReference type="EMBL" id="JAOAOG010000271">
    <property type="protein sequence ID" value="KAJ6234255.1"/>
    <property type="molecule type" value="Genomic_DNA"/>
</dbReference>
<feature type="compositionally biased region" description="Basic and acidic residues" evidence="1">
    <location>
        <begin position="251"/>
        <end position="269"/>
    </location>
</feature>
<dbReference type="CDD" id="cd00159">
    <property type="entry name" value="RhoGAP"/>
    <property type="match status" value="1"/>
</dbReference>
<accession>A0ABQ8XPI7</accession>
<dbReference type="Pfam" id="PF00620">
    <property type="entry name" value="RhoGAP"/>
    <property type="match status" value="1"/>
</dbReference>
<proteinExistence type="predicted"/>
<keyword evidence="4" id="KW-1185">Reference proteome</keyword>
<dbReference type="SMART" id="SM00324">
    <property type="entry name" value="RhoGAP"/>
    <property type="match status" value="1"/>
</dbReference>
<evidence type="ECO:0000256" key="1">
    <source>
        <dbReference type="SAM" id="MobiDB-lite"/>
    </source>
</evidence>
<dbReference type="PANTHER" id="PTHR45808">
    <property type="entry name" value="RHO GTPASE-ACTIVATING PROTEIN 68F"/>
    <property type="match status" value="1"/>
</dbReference>
<feature type="region of interest" description="Disordered" evidence="1">
    <location>
        <begin position="222"/>
        <end position="288"/>
    </location>
</feature>
<feature type="compositionally biased region" description="Polar residues" evidence="1">
    <location>
        <begin position="274"/>
        <end position="286"/>
    </location>
</feature>
<protein>
    <submittedName>
        <fullName evidence="3">Rho gtpase-activating protein 68f</fullName>
    </submittedName>
</protein>
<dbReference type="PANTHER" id="PTHR45808:SF2">
    <property type="entry name" value="RHO GTPASE-ACTIVATING PROTEIN 68F"/>
    <property type="match status" value="1"/>
</dbReference>
<evidence type="ECO:0000313" key="3">
    <source>
        <dbReference type="EMBL" id="KAJ6234255.1"/>
    </source>
</evidence>
<dbReference type="Proteomes" id="UP001150062">
    <property type="component" value="Unassembled WGS sequence"/>
</dbReference>
<dbReference type="Gene3D" id="1.10.555.10">
    <property type="entry name" value="Rho GTPase activation protein"/>
    <property type="match status" value="1"/>
</dbReference>
<comment type="caution">
    <text evidence="3">The sequence shown here is derived from an EMBL/GenBank/DDBJ whole genome shotgun (WGS) entry which is preliminary data.</text>
</comment>
<evidence type="ECO:0000259" key="2">
    <source>
        <dbReference type="PROSITE" id="PS50238"/>
    </source>
</evidence>